<feature type="region of interest" description="Disordered" evidence="2">
    <location>
        <begin position="37"/>
        <end position="66"/>
    </location>
</feature>
<evidence type="ECO:0008006" key="5">
    <source>
        <dbReference type="Google" id="ProtNLM"/>
    </source>
</evidence>
<dbReference type="RefSeq" id="XP_005850720.1">
    <property type="nucleotide sequence ID" value="XM_005850658.1"/>
</dbReference>
<feature type="region of interest" description="Disordered" evidence="2">
    <location>
        <begin position="506"/>
        <end position="549"/>
    </location>
</feature>
<dbReference type="Proteomes" id="UP000008141">
    <property type="component" value="Unassembled WGS sequence"/>
</dbReference>
<feature type="region of interest" description="Disordered" evidence="2">
    <location>
        <begin position="1"/>
        <end position="22"/>
    </location>
</feature>
<keyword evidence="4" id="KW-1185">Reference proteome</keyword>
<organism evidence="4">
    <name type="scientific">Chlorella variabilis</name>
    <name type="common">Green alga</name>
    <dbReference type="NCBI Taxonomy" id="554065"/>
    <lineage>
        <taxon>Eukaryota</taxon>
        <taxon>Viridiplantae</taxon>
        <taxon>Chlorophyta</taxon>
        <taxon>core chlorophytes</taxon>
        <taxon>Trebouxiophyceae</taxon>
        <taxon>Chlorellales</taxon>
        <taxon>Chlorellaceae</taxon>
        <taxon>Chlorella clade</taxon>
        <taxon>Chlorella</taxon>
    </lineage>
</organism>
<dbReference type="KEGG" id="cvr:CHLNCDRAFT_140834"/>
<accession>E1Z6B1</accession>
<feature type="compositionally biased region" description="Low complexity" evidence="2">
    <location>
        <begin position="408"/>
        <end position="431"/>
    </location>
</feature>
<feature type="coiled-coil region" evidence="1">
    <location>
        <begin position="268"/>
        <end position="295"/>
    </location>
</feature>
<dbReference type="InParanoid" id="E1Z6B1"/>
<keyword evidence="1" id="KW-0175">Coiled coil</keyword>
<feature type="compositionally biased region" description="Pro residues" evidence="2">
    <location>
        <begin position="531"/>
        <end position="549"/>
    </location>
</feature>
<dbReference type="SUPFAM" id="SSF101447">
    <property type="entry name" value="Formin homology 2 domain (FH2 domain)"/>
    <property type="match status" value="1"/>
</dbReference>
<name>E1Z6B1_CHLVA</name>
<dbReference type="GeneID" id="17358275"/>
<evidence type="ECO:0000256" key="1">
    <source>
        <dbReference type="SAM" id="Coils"/>
    </source>
</evidence>
<reference evidence="3 4" key="1">
    <citation type="journal article" date="2010" name="Plant Cell">
        <title>The Chlorella variabilis NC64A genome reveals adaptation to photosymbiosis, coevolution with viruses, and cryptic sex.</title>
        <authorList>
            <person name="Blanc G."/>
            <person name="Duncan G."/>
            <person name="Agarkova I."/>
            <person name="Borodovsky M."/>
            <person name="Gurnon J."/>
            <person name="Kuo A."/>
            <person name="Lindquist E."/>
            <person name="Lucas S."/>
            <person name="Pangilinan J."/>
            <person name="Polle J."/>
            <person name="Salamov A."/>
            <person name="Terry A."/>
            <person name="Yamada T."/>
            <person name="Dunigan D.D."/>
            <person name="Grigoriev I.V."/>
            <person name="Claverie J.M."/>
            <person name="Van Etten J.L."/>
        </authorList>
    </citation>
    <scope>NUCLEOTIDE SEQUENCE [LARGE SCALE GENOMIC DNA]</scope>
    <source>
        <strain evidence="3 4">NC64A</strain>
    </source>
</reference>
<gene>
    <name evidence="3" type="ORF">CHLNCDRAFT_140834</name>
</gene>
<feature type="compositionally biased region" description="Low complexity" evidence="2">
    <location>
        <begin position="1"/>
        <end position="10"/>
    </location>
</feature>
<evidence type="ECO:0000256" key="2">
    <source>
        <dbReference type="SAM" id="MobiDB-lite"/>
    </source>
</evidence>
<protein>
    <recommendedName>
        <fullName evidence="5">RAP domain-containing protein</fullName>
    </recommendedName>
</protein>
<feature type="region of interest" description="Disordered" evidence="2">
    <location>
        <begin position="116"/>
        <end position="140"/>
    </location>
</feature>
<evidence type="ECO:0000313" key="3">
    <source>
        <dbReference type="EMBL" id="EFN58618.1"/>
    </source>
</evidence>
<sequence>MYAPRGPRAAAGRRRLAASGTAGIAPAPQRVVCAAATEQGRDSRAGGHRAGSAEGANATSSSNGWGGGGNPLLQRIAASSTASQLHNLLLRHSGELSGLEVAAALETAAKRSLLSPAEHTDAVAPGGRPHDGSSSSGTSSGAASSALASLLVQLASLHAPRMDPAALSAAAWSLGMLQLAPARPVLRTMHALAQAGLVQYSPAQLCALLWAGSALDPTFHSPLFLDLAGLLQRGMSLSLFAPHDLAMLAWLCGRERGRVAKDVLIRVADECRSRLEARRLQLERLEQRQTAAEAAAAAIKMPGINWVHDTHLDEALPALGVRMRVAAWKRMVSTIKDDLLEATAGGVLAEVELCMCSRAELNPVVLATMDQGEPLVKPLNAYANYRYSHKLAFRLLSRMHGLQQAAEGAPLRGSGSSGGSSADDAGNKDGSSWPVAALSQAEAGAVLQECDAAGMFWEALVYRGRRVAMASGARSFSAVATLASGRRLQLTWRRLENQLLPVEVAELPPLTGPPRGWAQHAKQQQQEEELPPPPPPPPPPPERVPPPLFNPKQAAMLLTGLAQLQLRVGGVVEPLLQQCQPALARQVQVNDVVGILVALGELQMEPAAELWTALIDRVAASRDSLSPRQMAAVMWAVAKTARWLPRVMSIGARHLAAHLEDYRTVDIVGMLWACAQLGGTLPDGTLVPAVQRLTPQELQRCSASALCNLVWALGKLVAVRTGAERVRSASAPGRKAVGAAGWLMSAAGMEVQAASLAATSELAQRARQLNAHELSSAAVALAAHSAHPTLLPAHAVAAIQGACSAVAASDVFDAADLANLTIAAARLHWDDPPLLRSLADGLAPRVGVLLQPGEVARALACLAPGRYGLLFASLLNAHVARLKQRDLMYYSTVAELEERSSALVAFAVACLMRLFETCLTLLRLAT</sequence>
<dbReference type="OrthoDB" id="420182at2759"/>
<feature type="region of interest" description="Disordered" evidence="2">
    <location>
        <begin position="407"/>
        <end position="431"/>
    </location>
</feature>
<dbReference type="EMBL" id="GL433837">
    <property type="protein sequence ID" value="EFN58618.1"/>
    <property type="molecule type" value="Genomic_DNA"/>
</dbReference>
<proteinExistence type="predicted"/>
<dbReference type="AlphaFoldDB" id="E1Z6B1"/>
<evidence type="ECO:0000313" key="4">
    <source>
        <dbReference type="Proteomes" id="UP000008141"/>
    </source>
</evidence>